<accession>A0A382PKZ8</accession>
<evidence type="ECO:0000313" key="2">
    <source>
        <dbReference type="EMBL" id="SVC72652.1"/>
    </source>
</evidence>
<dbReference type="EMBL" id="UINC01107346">
    <property type="protein sequence ID" value="SVC72652.1"/>
    <property type="molecule type" value="Genomic_DNA"/>
</dbReference>
<reference evidence="2" key="1">
    <citation type="submission" date="2018-05" db="EMBL/GenBank/DDBJ databases">
        <authorList>
            <person name="Lanie J.A."/>
            <person name="Ng W.-L."/>
            <person name="Kazmierczak K.M."/>
            <person name="Andrzejewski T.M."/>
            <person name="Davidsen T.M."/>
            <person name="Wayne K.J."/>
            <person name="Tettelin H."/>
            <person name="Glass J.I."/>
            <person name="Rusch D."/>
            <person name="Podicherti R."/>
            <person name="Tsui H.-C.T."/>
            <person name="Winkler M.E."/>
        </authorList>
    </citation>
    <scope>NUCLEOTIDE SEQUENCE</scope>
</reference>
<dbReference type="SUPFAM" id="SSF53335">
    <property type="entry name" value="S-adenosyl-L-methionine-dependent methyltransferases"/>
    <property type="match status" value="1"/>
</dbReference>
<feature type="transmembrane region" description="Helical" evidence="1">
    <location>
        <begin position="12"/>
        <end position="30"/>
    </location>
</feature>
<dbReference type="InterPro" id="IPR029063">
    <property type="entry name" value="SAM-dependent_MTases_sf"/>
</dbReference>
<protein>
    <recommendedName>
        <fullName evidence="3">SAM-dependent methyltransferase TRM5/TYW2-type domain-containing protein</fullName>
    </recommendedName>
</protein>
<dbReference type="Gene3D" id="3.40.50.150">
    <property type="entry name" value="Vaccinia Virus protein VP39"/>
    <property type="match status" value="1"/>
</dbReference>
<dbReference type="Pfam" id="PF01135">
    <property type="entry name" value="PCMT"/>
    <property type="match status" value="1"/>
</dbReference>
<keyword evidence="1" id="KW-0472">Membrane</keyword>
<dbReference type="AlphaFoldDB" id="A0A382PKZ8"/>
<name>A0A382PKZ8_9ZZZZ</name>
<proteinExistence type="predicted"/>
<feature type="non-terminal residue" evidence="2">
    <location>
        <position position="122"/>
    </location>
</feature>
<gene>
    <name evidence="2" type="ORF">METZ01_LOCUS325506</name>
</gene>
<keyword evidence="1" id="KW-1133">Transmembrane helix</keyword>
<keyword evidence="1" id="KW-0812">Transmembrane</keyword>
<organism evidence="2">
    <name type="scientific">marine metagenome</name>
    <dbReference type="NCBI Taxonomy" id="408172"/>
    <lineage>
        <taxon>unclassified sequences</taxon>
        <taxon>metagenomes</taxon>
        <taxon>ecological metagenomes</taxon>
    </lineage>
</organism>
<sequence>MSGNISRVYRYLGTRGLIVAFFFSLIIKISRLLGKKHLVRSVHNYKLYLDTRDQGLSRTLSLFGQREVDHYLMLHAILKPGMNVLDIGANIGYYAIMESIAIGSSGSVIAIEPILPNIEMLR</sequence>
<evidence type="ECO:0000256" key="1">
    <source>
        <dbReference type="SAM" id="Phobius"/>
    </source>
</evidence>
<evidence type="ECO:0008006" key="3">
    <source>
        <dbReference type="Google" id="ProtNLM"/>
    </source>
</evidence>